<comment type="cofactor">
    <cofactor evidence="1">
        <name>Zn(2+)</name>
        <dbReference type="ChEBI" id="CHEBI:29105"/>
    </cofactor>
</comment>
<dbReference type="PANTHER" id="PTHR10173:SF52">
    <property type="entry name" value="METHIONINE-R-SULFOXIDE REDUCTASE B1"/>
    <property type="match status" value="1"/>
</dbReference>
<dbReference type="InterPro" id="IPR011057">
    <property type="entry name" value="Mss4-like_sf"/>
</dbReference>
<comment type="catalytic activity">
    <reaction evidence="7">
        <text>L-methionyl-[protein] + [thioredoxin]-disulfide + H2O = L-methionyl-(R)-S-oxide-[protein] + [thioredoxin]-dithiol</text>
        <dbReference type="Rhea" id="RHEA:24164"/>
        <dbReference type="Rhea" id="RHEA-COMP:10698"/>
        <dbReference type="Rhea" id="RHEA-COMP:10700"/>
        <dbReference type="Rhea" id="RHEA-COMP:12313"/>
        <dbReference type="Rhea" id="RHEA-COMP:12314"/>
        <dbReference type="ChEBI" id="CHEBI:15377"/>
        <dbReference type="ChEBI" id="CHEBI:16044"/>
        <dbReference type="ChEBI" id="CHEBI:29950"/>
        <dbReference type="ChEBI" id="CHEBI:45764"/>
        <dbReference type="ChEBI" id="CHEBI:50058"/>
        <dbReference type="EC" id="1.8.4.12"/>
    </reaction>
</comment>
<evidence type="ECO:0000256" key="3">
    <source>
        <dbReference type="ARBA" id="ARBA00012499"/>
    </source>
</evidence>
<dbReference type="GO" id="GO:0006979">
    <property type="term" value="P:response to oxidative stress"/>
    <property type="evidence" value="ECO:0007669"/>
    <property type="project" value="InterPro"/>
</dbReference>
<dbReference type="GO" id="GO:0030091">
    <property type="term" value="P:protein repair"/>
    <property type="evidence" value="ECO:0007669"/>
    <property type="project" value="InterPro"/>
</dbReference>
<proteinExistence type="inferred from homology"/>
<evidence type="ECO:0000256" key="7">
    <source>
        <dbReference type="ARBA" id="ARBA00048488"/>
    </source>
</evidence>
<dbReference type="GO" id="GO:0005737">
    <property type="term" value="C:cytoplasm"/>
    <property type="evidence" value="ECO:0007669"/>
    <property type="project" value="TreeGrafter"/>
</dbReference>
<dbReference type="NCBIfam" id="TIGR00357">
    <property type="entry name" value="peptide-methionine (R)-S-oxide reductase MsrB"/>
    <property type="match status" value="1"/>
</dbReference>
<gene>
    <name evidence="9" type="primary">mrsB1</name>
    <name evidence="9" type="ORF">FUAX_14680</name>
</gene>
<sequence>MRWIAFYSMILLAITNNLGFAQKQKEEMKDGKKYKIEKSEKEWREVLDGNAFRVLREKGTERAFTGKYDHFFEKGDYYCKGCGNRLFSSDTKYNSGCGWPAFYDVQKEAIEYKSDNSYGMKRVEVLCADCGGHLGHVFNDGPKDKTGIRFCINSAALEFRKKEGKEDKKKKDD</sequence>
<dbReference type="PROSITE" id="PS51790">
    <property type="entry name" value="MSRB"/>
    <property type="match status" value="1"/>
</dbReference>
<evidence type="ECO:0000256" key="6">
    <source>
        <dbReference type="ARBA" id="ARBA00023002"/>
    </source>
</evidence>
<keyword evidence="6" id="KW-0560">Oxidoreductase</keyword>
<keyword evidence="5" id="KW-0862">Zinc</keyword>
<dbReference type="Pfam" id="PF01641">
    <property type="entry name" value="SelR"/>
    <property type="match status" value="1"/>
</dbReference>
<dbReference type="InterPro" id="IPR028427">
    <property type="entry name" value="Met_Sox_Rdtase_MsrB"/>
</dbReference>
<organism evidence="9 10">
    <name type="scientific">Fulvitalea axinellae</name>
    <dbReference type="NCBI Taxonomy" id="1182444"/>
    <lineage>
        <taxon>Bacteria</taxon>
        <taxon>Pseudomonadati</taxon>
        <taxon>Bacteroidota</taxon>
        <taxon>Cytophagia</taxon>
        <taxon>Cytophagales</taxon>
        <taxon>Persicobacteraceae</taxon>
        <taxon>Fulvitalea</taxon>
    </lineage>
</organism>
<evidence type="ECO:0000256" key="5">
    <source>
        <dbReference type="ARBA" id="ARBA00022833"/>
    </source>
</evidence>
<dbReference type="EC" id="1.8.4.12" evidence="3"/>
<protein>
    <recommendedName>
        <fullName evidence="3">peptide-methionine (R)-S-oxide reductase</fullName>
        <ecNumber evidence="3">1.8.4.12</ecNumber>
    </recommendedName>
</protein>
<dbReference type="EMBL" id="AP025314">
    <property type="protein sequence ID" value="BDD09036.1"/>
    <property type="molecule type" value="Genomic_DNA"/>
</dbReference>
<dbReference type="FunFam" id="2.170.150.20:FF:000001">
    <property type="entry name" value="Peptide methionine sulfoxide reductase MsrB"/>
    <property type="match status" value="1"/>
</dbReference>
<keyword evidence="10" id="KW-1185">Reference proteome</keyword>
<evidence type="ECO:0000256" key="2">
    <source>
        <dbReference type="ARBA" id="ARBA00007174"/>
    </source>
</evidence>
<feature type="domain" description="MsrB" evidence="8">
    <location>
        <begin position="40"/>
        <end position="162"/>
    </location>
</feature>
<name>A0AAU9CA57_9BACT</name>
<reference evidence="9 10" key="1">
    <citation type="submission" date="2021-12" db="EMBL/GenBank/DDBJ databases">
        <title>Genome sequencing of bacteria with rrn-lacking chromosome and rrn-plasmid.</title>
        <authorList>
            <person name="Anda M."/>
            <person name="Iwasaki W."/>
        </authorList>
    </citation>
    <scope>NUCLEOTIDE SEQUENCE [LARGE SCALE GENOMIC DNA]</scope>
    <source>
        <strain evidence="9 10">DSM 100852</strain>
    </source>
</reference>
<dbReference type="RefSeq" id="WP_338394259.1">
    <property type="nucleotide sequence ID" value="NZ_AP025314.1"/>
</dbReference>
<evidence type="ECO:0000256" key="4">
    <source>
        <dbReference type="ARBA" id="ARBA00022723"/>
    </source>
</evidence>
<dbReference type="AlphaFoldDB" id="A0AAU9CA57"/>
<evidence type="ECO:0000259" key="8">
    <source>
        <dbReference type="PROSITE" id="PS51790"/>
    </source>
</evidence>
<evidence type="ECO:0000313" key="9">
    <source>
        <dbReference type="EMBL" id="BDD09036.1"/>
    </source>
</evidence>
<evidence type="ECO:0000313" key="10">
    <source>
        <dbReference type="Proteomes" id="UP001348817"/>
    </source>
</evidence>
<dbReference type="KEGG" id="fax:FUAX_14680"/>
<dbReference type="Proteomes" id="UP001348817">
    <property type="component" value="Chromosome"/>
</dbReference>
<evidence type="ECO:0000256" key="1">
    <source>
        <dbReference type="ARBA" id="ARBA00001947"/>
    </source>
</evidence>
<dbReference type="Gene3D" id="2.170.150.20">
    <property type="entry name" value="Peptide methionine sulfoxide reductase"/>
    <property type="match status" value="1"/>
</dbReference>
<dbReference type="PANTHER" id="PTHR10173">
    <property type="entry name" value="METHIONINE SULFOXIDE REDUCTASE"/>
    <property type="match status" value="1"/>
</dbReference>
<dbReference type="InterPro" id="IPR002579">
    <property type="entry name" value="Met_Sox_Rdtase_MsrB_dom"/>
</dbReference>
<dbReference type="SUPFAM" id="SSF51316">
    <property type="entry name" value="Mss4-like"/>
    <property type="match status" value="1"/>
</dbReference>
<comment type="similarity">
    <text evidence="2">Belongs to the MsrB Met sulfoxide reductase family.</text>
</comment>
<dbReference type="GO" id="GO:0046872">
    <property type="term" value="F:metal ion binding"/>
    <property type="evidence" value="ECO:0007669"/>
    <property type="project" value="UniProtKB-KW"/>
</dbReference>
<dbReference type="GO" id="GO:0033743">
    <property type="term" value="F:peptide-methionine (R)-S-oxide reductase activity"/>
    <property type="evidence" value="ECO:0007669"/>
    <property type="project" value="UniProtKB-EC"/>
</dbReference>
<keyword evidence="4" id="KW-0479">Metal-binding</keyword>
<accession>A0AAU9CA57</accession>